<dbReference type="AlphaFoldDB" id="A0A919EBL0"/>
<gene>
    <name evidence="1" type="ORF">GCM10017044_28770</name>
</gene>
<name>A0A919EBL0_9PROT</name>
<protein>
    <submittedName>
        <fullName evidence="1">Uncharacterized protein</fullName>
    </submittedName>
</protein>
<reference evidence="1" key="1">
    <citation type="journal article" date="2014" name="Int. J. Syst. Evol. Microbiol.">
        <title>Complete genome sequence of Corynebacterium casei LMG S-19264T (=DSM 44701T), isolated from a smear-ripened cheese.</title>
        <authorList>
            <consortium name="US DOE Joint Genome Institute (JGI-PGF)"/>
            <person name="Walter F."/>
            <person name="Albersmeier A."/>
            <person name="Kalinowski J."/>
            <person name="Ruckert C."/>
        </authorList>
    </citation>
    <scope>NUCLEOTIDE SEQUENCE</scope>
    <source>
        <strain evidence="1">KCTC 42590</strain>
    </source>
</reference>
<sequence length="68" mass="7756">MVSVVLDEDARVDLAKVLLLTDGSLFVAWNAYEDSQYSIVGQFSLKTEFRLPLKSFMRKLSVIAMVWN</sequence>
<evidence type="ECO:0000313" key="2">
    <source>
        <dbReference type="Proteomes" id="UP000630923"/>
    </source>
</evidence>
<keyword evidence="2" id="KW-1185">Reference proteome</keyword>
<proteinExistence type="predicted"/>
<accession>A0A919EBL0</accession>
<dbReference type="EMBL" id="BNCI01000003">
    <property type="protein sequence ID" value="GHF31934.1"/>
    <property type="molecule type" value="Genomic_DNA"/>
</dbReference>
<reference evidence="1" key="2">
    <citation type="submission" date="2020-09" db="EMBL/GenBank/DDBJ databases">
        <authorList>
            <person name="Sun Q."/>
            <person name="Kim S."/>
        </authorList>
    </citation>
    <scope>NUCLEOTIDE SEQUENCE</scope>
    <source>
        <strain evidence="1">KCTC 42590</strain>
    </source>
</reference>
<evidence type="ECO:0000313" key="1">
    <source>
        <dbReference type="EMBL" id="GHF31934.1"/>
    </source>
</evidence>
<comment type="caution">
    <text evidence="1">The sequence shown here is derived from an EMBL/GenBank/DDBJ whole genome shotgun (WGS) entry which is preliminary data.</text>
</comment>
<organism evidence="1 2">
    <name type="scientific">Kordiimonas sediminis</name>
    <dbReference type="NCBI Taxonomy" id="1735581"/>
    <lineage>
        <taxon>Bacteria</taxon>
        <taxon>Pseudomonadati</taxon>
        <taxon>Pseudomonadota</taxon>
        <taxon>Alphaproteobacteria</taxon>
        <taxon>Kordiimonadales</taxon>
        <taxon>Kordiimonadaceae</taxon>
        <taxon>Kordiimonas</taxon>
    </lineage>
</organism>
<dbReference type="Proteomes" id="UP000630923">
    <property type="component" value="Unassembled WGS sequence"/>
</dbReference>